<gene>
    <name evidence="2" type="ORF">K6K41_07355</name>
</gene>
<dbReference type="SUPFAM" id="SSF51445">
    <property type="entry name" value="(Trans)glycosidases"/>
    <property type="match status" value="1"/>
</dbReference>
<dbReference type="KEGG" id="cmet:K6K41_07355"/>
<evidence type="ECO:0000313" key="3">
    <source>
        <dbReference type="Proteomes" id="UP000825701"/>
    </source>
</evidence>
<organism evidence="2 3">
    <name type="scientific">Chenggangzhangella methanolivorans</name>
    <dbReference type="NCBI Taxonomy" id="1437009"/>
    <lineage>
        <taxon>Bacteria</taxon>
        <taxon>Pseudomonadati</taxon>
        <taxon>Pseudomonadota</taxon>
        <taxon>Alphaproteobacteria</taxon>
        <taxon>Hyphomicrobiales</taxon>
        <taxon>Methylopilaceae</taxon>
        <taxon>Chenggangzhangella</taxon>
    </lineage>
</organism>
<sequence length="559" mass="62863">MCIWRGRLRSASRSRGRFFRRRPSRPGSATGPRRKIDEISGVSAIVDPAAAFATPVAPQLQRRPASPPTPAEAARNAATIALYKETIGANSPASFVWSGVETANPLTRDARYRWNAIDDQGLFDADRRARLIDGVRNLGVSNLRIGLANHEIDLDDPQSWARHDAFVGDLAAAGLNLSLDLHHFGVEDRFRSGEPETSYYLHPDWPKYFARFSREAFARYRDKIRAVTLINEPETTVGFNSQMWHGAFPGWRDPRHDRVYVERAFAIASAAVRARIAIEKELARTGGRTLFMHTEAAVWKPASDDFNRVVRFLPSDLILGKEWLFEIDLDRMAEEPLEFLAQEAGKESAEKRRTREWLLSAYVFATDDEDEQAERLEKLVGMIGSLRKLHERLAESHGKTMRDDTVFAADYYAHNEAKGASGAWLSPEPQLYAAQAAVGERRGLYQMIRDYHDRYRMPMMIGETGTPFYAYGARWHAEMLLETAAAMEDGTPMLGYTIYPLVDTYGWETALSVAKSRTSVNTGGVFELSLEPRPFIRALLNGLNNQTAQASTDSADQVQ</sequence>
<dbReference type="InterPro" id="IPR017853">
    <property type="entry name" value="GH"/>
</dbReference>
<proteinExistence type="predicted"/>
<dbReference type="AlphaFoldDB" id="A0A9E6RCG4"/>
<dbReference type="InterPro" id="IPR001360">
    <property type="entry name" value="Glyco_hydro_1"/>
</dbReference>
<dbReference type="RefSeq" id="WP_261404561.1">
    <property type="nucleotide sequence ID" value="NZ_CP081869.1"/>
</dbReference>
<keyword evidence="3" id="KW-1185">Reference proteome</keyword>
<protein>
    <submittedName>
        <fullName evidence="2">Uncharacterized protein</fullName>
    </submittedName>
</protein>
<reference evidence="2" key="1">
    <citation type="submission" date="2021-08" db="EMBL/GenBank/DDBJ databases">
        <authorList>
            <person name="Zhang H."/>
            <person name="Xu M."/>
            <person name="Yu Z."/>
            <person name="Yang L."/>
            <person name="Cai Y."/>
        </authorList>
    </citation>
    <scope>NUCLEOTIDE SEQUENCE</scope>
    <source>
        <strain evidence="2">CHL1</strain>
    </source>
</reference>
<dbReference type="Gene3D" id="3.20.20.80">
    <property type="entry name" value="Glycosidases"/>
    <property type="match status" value="2"/>
</dbReference>
<accession>A0A9E6RCG4</accession>
<name>A0A9E6RCG4_9HYPH</name>
<dbReference type="Pfam" id="PF00232">
    <property type="entry name" value="Glyco_hydro_1"/>
    <property type="match status" value="1"/>
</dbReference>
<evidence type="ECO:0000313" key="2">
    <source>
        <dbReference type="EMBL" id="QZO01305.1"/>
    </source>
</evidence>
<feature type="compositionally biased region" description="Basic residues" evidence="1">
    <location>
        <begin position="14"/>
        <end position="24"/>
    </location>
</feature>
<dbReference type="Proteomes" id="UP000825701">
    <property type="component" value="Chromosome"/>
</dbReference>
<dbReference type="EMBL" id="CP081869">
    <property type="protein sequence ID" value="QZO01305.1"/>
    <property type="molecule type" value="Genomic_DNA"/>
</dbReference>
<evidence type="ECO:0000256" key="1">
    <source>
        <dbReference type="SAM" id="MobiDB-lite"/>
    </source>
</evidence>
<feature type="region of interest" description="Disordered" evidence="1">
    <location>
        <begin position="14"/>
        <end position="36"/>
    </location>
</feature>